<sequence>TFRFWTIASLLTVLAALVNGFFFFRLNSVSLSVYAVILLAYPLGLAMATWLPDRAVGWGRFRCRLNPGPFGIREHGLIAICASASILPPYAIDIISVQRLYYNTGPNASSHVLNAGASILMLWVTQCIGFAFAGLMRRFLVDPVAMWWPKTMVSCSLLGSMHDRDGSRATQKRLRVFFGVAVVAIVWQFFPGYLAPALQSIAFVPLIAQIGSGLFSKGGGGALAVSLDWSAMVITNPLNTPLWAQMHALLPNFVFMWMVVPLLYHYNIWGARLMPLFSTSSFDVQGNPYNVSRVLDPVSHTLIEDAYTAYSPIRLTPFWAIVYATSFAALCASITHALVWYGPHLAALMPVAGDRRANASTVDPHDNQNVSLWFYLIFLVALACFGILLVERWNDALQLRWWGIIFAIILASIFVFPAGVIQAISNQKISLITVSSFIWGFIEPGKPLAVVTFKTFSAVTVTQALEMLEAMKLGQYLKIPQRAILVAQLWGTLVGSVISYFVMDLLLLKVPDITLAAQGKTPSNPSWNPITSKAFYTSSLTWGAVGSARLYGPSSPYHYLLMMMPIGAVLPIIFWWLHRRFPNRGFDYVNVPIALWNIGYTGSYGANILMSTSILSLLSQGLIKRRCRAWFDRYMYPIAAAMDISAAVSSLLIWFLLSLTR</sequence>
<dbReference type="OrthoDB" id="9986677at2759"/>
<keyword evidence="11" id="KW-1185">Reference proteome</keyword>
<evidence type="ECO:0000256" key="8">
    <source>
        <dbReference type="ARBA" id="ARBA00023136"/>
    </source>
</evidence>
<dbReference type="Pfam" id="PF03169">
    <property type="entry name" value="OPT"/>
    <property type="match status" value="1"/>
</dbReference>
<keyword evidence="3" id="KW-0813">Transport</keyword>
<feature type="non-terminal residue" evidence="10">
    <location>
        <position position="661"/>
    </location>
</feature>
<dbReference type="EMBL" id="ML014200">
    <property type="protein sequence ID" value="RKP00763.1"/>
    <property type="molecule type" value="Genomic_DNA"/>
</dbReference>
<evidence type="ECO:0008006" key="12">
    <source>
        <dbReference type="Google" id="ProtNLM"/>
    </source>
</evidence>
<feature type="transmembrane region" description="Helical" evidence="9">
    <location>
        <begin position="112"/>
        <end position="136"/>
    </location>
</feature>
<feature type="transmembrane region" description="Helical" evidence="9">
    <location>
        <begin position="559"/>
        <end position="578"/>
    </location>
</feature>
<proteinExistence type="inferred from homology"/>
<gene>
    <name evidence="10" type="ORF">CXG81DRAFT_3361</name>
</gene>
<feature type="transmembrane region" description="Helical" evidence="9">
    <location>
        <begin position="634"/>
        <end position="657"/>
    </location>
</feature>
<dbReference type="GO" id="GO:0016020">
    <property type="term" value="C:membrane"/>
    <property type="evidence" value="ECO:0007669"/>
    <property type="project" value="UniProtKB-SubCell"/>
</dbReference>
<evidence type="ECO:0000256" key="1">
    <source>
        <dbReference type="ARBA" id="ARBA00004141"/>
    </source>
</evidence>
<keyword evidence="4 9" id="KW-0812">Transmembrane</keyword>
<evidence type="ECO:0000256" key="3">
    <source>
        <dbReference type="ARBA" id="ARBA00022448"/>
    </source>
</evidence>
<feature type="transmembrane region" description="Helical" evidence="9">
    <location>
        <begin position="598"/>
        <end position="622"/>
    </location>
</feature>
<dbReference type="NCBIfam" id="TIGR00728">
    <property type="entry name" value="OPT_sfam"/>
    <property type="match status" value="1"/>
</dbReference>
<dbReference type="AlphaFoldDB" id="A0A4P9X6F6"/>
<evidence type="ECO:0000256" key="5">
    <source>
        <dbReference type="ARBA" id="ARBA00022856"/>
    </source>
</evidence>
<feature type="transmembrane region" description="Helical" evidence="9">
    <location>
        <begin position="174"/>
        <end position="190"/>
    </location>
</feature>
<keyword evidence="8 9" id="KW-0472">Membrane</keyword>
<keyword evidence="6" id="KW-0653">Protein transport</keyword>
<keyword evidence="7 9" id="KW-1133">Transmembrane helix</keyword>
<dbReference type="GO" id="GO:0035673">
    <property type="term" value="F:oligopeptide transmembrane transporter activity"/>
    <property type="evidence" value="ECO:0007669"/>
    <property type="project" value="InterPro"/>
</dbReference>
<feature type="transmembrane region" description="Helical" evidence="9">
    <location>
        <begin position="372"/>
        <end position="390"/>
    </location>
</feature>
<comment type="similarity">
    <text evidence="2">Belongs to the oligopeptide OPT transporter family.</text>
</comment>
<dbReference type="Proteomes" id="UP000274922">
    <property type="component" value="Unassembled WGS sequence"/>
</dbReference>
<evidence type="ECO:0000256" key="2">
    <source>
        <dbReference type="ARBA" id="ARBA00008807"/>
    </source>
</evidence>
<evidence type="ECO:0000256" key="4">
    <source>
        <dbReference type="ARBA" id="ARBA00022692"/>
    </source>
</evidence>
<organism evidence="10 11">
    <name type="scientific">Caulochytrium protostelioides</name>
    <dbReference type="NCBI Taxonomy" id="1555241"/>
    <lineage>
        <taxon>Eukaryota</taxon>
        <taxon>Fungi</taxon>
        <taxon>Fungi incertae sedis</taxon>
        <taxon>Chytridiomycota</taxon>
        <taxon>Chytridiomycota incertae sedis</taxon>
        <taxon>Chytridiomycetes</taxon>
        <taxon>Caulochytriales</taxon>
        <taxon>Caulochytriaceae</taxon>
        <taxon>Caulochytrium</taxon>
    </lineage>
</organism>
<keyword evidence="5" id="KW-0571">Peptide transport</keyword>
<evidence type="ECO:0000313" key="10">
    <source>
        <dbReference type="EMBL" id="RKP00763.1"/>
    </source>
</evidence>
<feature type="transmembrane region" description="Helical" evidence="9">
    <location>
        <begin position="242"/>
        <end position="264"/>
    </location>
</feature>
<dbReference type="GO" id="GO:0015031">
    <property type="term" value="P:protein transport"/>
    <property type="evidence" value="ECO:0007669"/>
    <property type="project" value="UniProtKB-KW"/>
</dbReference>
<dbReference type="InterPro" id="IPR004648">
    <property type="entry name" value="Oligpept_transpt"/>
</dbReference>
<feature type="transmembrane region" description="Helical" evidence="9">
    <location>
        <begin position="318"/>
        <end position="341"/>
    </location>
</feature>
<evidence type="ECO:0000313" key="11">
    <source>
        <dbReference type="Proteomes" id="UP000274922"/>
    </source>
</evidence>
<comment type="subcellular location">
    <subcellularLocation>
        <location evidence="1">Membrane</location>
        <topology evidence="1">Multi-pass membrane protein</topology>
    </subcellularLocation>
</comment>
<feature type="transmembrane region" description="Helical" evidence="9">
    <location>
        <begin position="402"/>
        <end position="424"/>
    </location>
</feature>
<feature type="transmembrane region" description="Helical" evidence="9">
    <location>
        <begin position="483"/>
        <end position="503"/>
    </location>
</feature>
<evidence type="ECO:0000256" key="9">
    <source>
        <dbReference type="SAM" id="Phobius"/>
    </source>
</evidence>
<accession>A0A4P9X6F6</accession>
<name>A0A4P9X6F6_9FUNG</name>
<protein>
    <recommendedName>
        <fullName evidence="12">OPT superfamily oligopeptide transporter</fullName>
    </recommendedName>
</protein>
<dbReference type="PANTHER" id="PTHR22601">
    <property type="entry name" value="ISP4 LIKE PROTEIN"/>
    <property type="match status" value="1"/>
</dbReference>
<reference evidence="11" key="1">
    <citation type="journal article" date="2018" name="Nat. Microbiol.">
        <title>Leveraging single-cell genomics to expand the fungal tree of life.</title>
        <authorList>
            <person name="Ahrendt S.R."/>
            <person name="Quandt C.A."/>
            <person name="Ciobanu D."/>
            <person name="Clum A."/>
            <person name="Salamov A."/>
            <person name="Andreopoulos B."/>
            <person name="Cheng J.F."/>
            <person name="Woyke T."/>
            <person name="Pelin A."/>
            <person name="Henrissat B."/>
            <person name="Reynolds N.K."/>
            <person name="Benny G.L."/>
            <person name="Smith M.E."/>
            <person name="James T.Y."/>
            <person name="Grigoriev I.V."/>
        </authorList>
    </citation>
    <scope>NUCLEOTIDE SEQUENCE [LARGE SCALE GENOMIC DNA]</scope>
    <source>
        <strain evidence="11">ATCC 52028</strain>
    </source>
</reference>
<evidence type="ECO:0000256" key="7">
    <source>
        <dbReference type="ARBA" id="ARBA00022989"/>
    </source>
</evidence>
<feature type="non-terminal residue" evidence="10">
    <location>
        <position position="1"/>
    </location>
</feature>
<dbReference type="InterPro" id="IPR004813">
    <property type="entry name" value="OPT"/>
</dbReference>
<feature type="transmembrane region" description="Helical" evidence="9">
    <location>
        <begin position="30"/>
        <end position="51"/>
    </location>
</feature>
<evidence type="ECO:0000256" key="6">
    <source>
        <dbReference type="ARBA" id="ARBA00022927"/>
    </source>
</evidence>